<dbReference type="Proteomes" id="UP000255334">
    <property type="component" value="Unassembled WGS sequence"/>
</dbReference>
<dbReference type="OrthoDB" id="5950779at2"/>
<protein>
    <submittedName>
        <fullName evidence="2">Uncharacterized protein</fullName>
    </submittedName>
</protein>
<gene>
    <name evidence="2" type="ORF">DWU99_14665</name>
</gene>
<comment type="caution">
    <text evidence="2">The sequence shown here is derived from an EMBL/GenBank/DDBJ whole genome shotgun (WGS) entry which is preliminary data.</text>
</comment>
<dbReference type="AlphaFoldDB" id="A0A370X2R6"/>
<feature type="chain" id="PRO_5016695304" evidence="1">
    <location>
        <begin position="20"/>
        <end position="197"/>
    </location>
</feature>
<reference evidence="2 3" key="1">
    <citation type="submission" date="2018-07" db="EMBL/GenBank/DDBJ databases">
        <title>Dyella monticola sp. nov. and Dyella psychrodurans sp. nov. isolated from monsoon evergreen broad-leaved forest soil of Dinghu Mountain, China.</title>
        <authorList>
            <person name="Gao Z."/>
            <person name="Qiu L."/>
        </authorList>
    </citation>
    <scope>NUCLEOTIDE SEQUENCE [LARGE SCALE GENOMIC DNA]</scope>
    <source>
        <strain evidence="2 3">4MSK11</strain>
    </source>
</reference>
<evidence type="ECO:0000256" key="1">
    <source>
        <dbReference type="SAM" id="SignalP"/>
    </source>
</evidence>
<keyword evidence="1" id="KW-0732">Signal</keyword>
<proteinExistence type="predicted"/>
<feature type="signal peptide" evidence="1">
    <location>
        <begin position="1"/>
        <end position="19"/>
    </location>
</feature>
<evidence type="ECO:0000313" key="3">
    <source>
        <dbReference type="Proteomes" id="UP000255334"/>
    </source>
</evidence>
<dbReference type="RefSeq" id="WP_115478808.1">
    <property type="nucleotide sequence ID" value="NZ_QRBF01000005.1"/>
</dbReference>
<organism evidence="2 3">
    <name type="scientific">Dyella psychrodurans</name>
    <dbReference type="NCBI Taxonomy" id="1927960"/>
    <lineage>
        <taxon>Bacteria</taxon>
        <taxon>Pseudomonadati</taxon>
        <taxon>Pseudomonadota</taxon>
        <taxon>Gammaproteobacteria</taxon>
        <taxon>Lysobacterales</taxon>
        <taxon>Rhodanobacteraceae</taxon>
        <taxon>Dyella</taxon>
    </lineage>
</organism>
<name>A0A370X2R6_9GAMM</name>
<dbReference type="EMBL" id="QRBF01000005">
    <property type="protein sequence ID" value="RDS82632.1"/>
    <property type="molecule type" value="Genomic_DNA"/>
</dbReference>
<keyword evidence="3" id="KW-1185">Reference proteome</keyword>
<sequence length="197" mass="21130">MRVLVLCIGMLLYAGVSLAAGPVGTSVEAHGAADGNVPGWTISTTAPAGWTKDCCTYASAIGVNYVLYQGEWTGKPDRVMVLNVWPSKLPTLDDELQGDRKHYLQADPAGKVDVFAVSNPHMPCRGVVYSGSDHVDDIVVFCDPGQVAGVRYSWSMTVAESDPMRQPLLDAFKHVVEQSNYAKFTAPASSTRQAASH</sequence>
<accession>A0A370X2R6</accession>
<evidence type="ECO:0000313" key="2">
    <source>
        <dbReference type="EMBL" id="RDS82632.1"/>
    </source>
</evidence>